<protein>
    <submittedName>
        <fullName evidence="4">LuxR family transcriptional regulator</fullName>
    </submittedName>
</protein>
<evidence type="ECO:0000313" key="5">
    <source>
        <dbReference type="Proteomes" id="UP000272729"/>
    </source>
</evidence>
<dbReference type="GO" id="GO:0003677">
    <property type="term" value="F:DNA binding"/>
    <property type="evidence" value="ECO:0007669"/>
    <property type="project" value="UniProtKB-KW"/>
</dbReference>
<dbReference type="PANTHER" id="PTHR43214:SF43">
    <property type="entry name" value="TWO-COMPONENT RESPONSE REGULATOR"/>
    <property type="match status" value="1"/>
</dbReference>
<dbReference type="EMBL" id="RBXR01000001">
    <property type="protein sequence ID" value="RKT67148.1"/>
    <property type="molecule type" value="Genomic_DNA"/>
</dbReference>
<dbReference type="InterPro" id="IPR039420">
    <property type="entry name" value="WalR-like"/>
</dbReference>
<comment type="caution">
    <text evidence="4">The sequence shown here is derived from an EMBL/GenBank/DDBJ whole genome shotgun (WGS) entry which is preliminary data.</text>
</comment>
<dbReference type="Pfam" id="PF00196">
    <property type="entry name" value="GerE"/>
    <property type="match status" value="1"/>
</dbReference>
<dbReference type="SUPFAM" id="SSF48452">
    <property type="entry name" value="TPR-like"/>
    <property type="match status" value="1"/>
</dbReference>
<keyword evidence="5" id="KW-1185">Reference proteome</keyword>
<dbReference type="CDD" id="cd06170">
    <property type="entry name" value="LuxR_C_like"/>
    <property type="match status" value="1"/>
</dbReference>
<dbReference type="RefSeq" id="WP_121217236.1">
    <property type="nucleotide sequence ID" value="NZ_JBIUBA010000066.1"/>
</dbReference>
<sequence>MTDALAAARAAAERADTAWWHGRVEESLAGDADAFELFRGAGAGREAAGTALGLSYLHFLRGEQAAGGTWFARAERLLADEPDCVEHGFLRYVRDVEAALEAGDLDTAVTRARRLRQDARGYGDPNLVTVATAAEGRALVRLGRVAEGFALLDDAMAAALGGDLAPGWTGHVYCGLVDACHEVVDLRRMRAWTEVLRRWCESRTAVLFTGICRVHQAQLLHTSGEWAAAEALAARVADEVRDLAVGVAAEARYVVGESRRLRGDPDGAERAYLATHELGRDPQPGVALLRLAQHRPDVALASITAALTAADGPPLTRVDLLRAAVEIGVAAGAPDVARKSADELAETARTYGTDGLRAAADHARGAVLLADDHPEEALPVLRRACARWRELDVPHDCARVRLLLAATYDRLGDTDAADRERAAAHAADPEWAPPGSRPNPGGLTAREVDVLALVAQGRTNREVAAALVLSEKTVARHLANIYLKLGLPTRTAAAAYAFDHGLVGGSTHPRRR</sequence>
<evidence type="ECO:0000256" key="2">
    <source>
        <dbReference type="SAM" id="MobiDB-lite"/>
    </source>
</evidence>
<feature type="region of interest" description="Disordered" evidence="2">
    <location>
        <begin position="419"/>
        <end position="443"/>
    </location>
</feature>
<dbReference type="InterPro" id="IPR011990">
    <property type="entry name" value="TPR-like_helical_dom_sf"/>
</dbReference>
<dbReference type="InterPro" id="IPR000792">
    <property type="entry name" value="Tscrpt_reg_LuxR_C"/>
</dbReference>
<proteinExistence type="predicted"/>
<feature type="domain" description="HTH luxR-type" evidence="3">
    <location>
        <begin position="434"/>
        <end position="501"/>
    </location>
</feature>
<dbReference type="SUPFAM" id="SSF46894">
    <property type="entry name" value="C-terminal effector domain of the bipartite response regulators"/>
    <property type="match status" value="1"/>
</dbReference>
<dbReference type="PRINTS" id="PR00038">
    <property type="entry name" value="HTHLUXR"/>
</dbReference>
<dbReference type="InterPro" id="IPR016032">
    <property type="entry name" value="Sig_transdc_resp-reg_C-effctor"/>
</dbReference>
<reference evidence="4 5" key="1">
    <citation type="submission" date="2018-10" db="EMBL/GenBank/DDBJ databases">
        <title>Sequencing the genomes of 1000 actinobacteria strains.</title>
        <authorList>
            <person name="Klenk H.-P."/>
        </authorList>
    </citation>
    <scope>NUCLEOTIDE SEQUENCE [LARGE SCALE GENOMIC DNA]</scope>
    <source>
        <strain evidence="4 5">DSM 43911</strain>
    </source>
</reference>
<keyword evidence="1" id="KW-0238">DNA-binding</keyword>
<evidence type="ECO:0000259" key="3">
    <source>
        <dbReference type="PROSITE" id="PS50043"/>
    </source>
</evidence>
<dbReference type="OrthoDB" id="9808843at2"/>
<dbReference type="PROSITE" id="PS50043">
    <property type="entry name" value="HTH_LUXR_2"/>
    <property type="match status" value="1"/>
</dbReference>
<organism evidence="4 5">
    <name type="scientific">Saccharothrix variisporea</name>
    <dbReference type="NCBI Taxonomy" id="543527"/>
    <lineage>
        <taxon>Bacteria</taxon>
        <taxon>Bacillati</taxon>
        <taxon>Actinomycetota</taxon>
        <taxon>Actinomycetes</taxon>
        <taxon>Pseudonocardiales</taxon>
        <taxon>Pseudonocardiaceae</taxon>
        <taxon>Saccharothrix</taxon>
    </lineage>
</organism>
<dbReference type="InterPro" id="IPR036388">
    <property type="entry name" value="WH-like_DNA-bd_sf"/>
</dbReference>
<dbReference type="PROSITE" id="PS00622">
    <property type="entry name" value="HTH_LUXR_1"/>
    <property type="match status" value="1"/>
</dbReference>
<dbReference type="Gene3D" id="1.25.40.10">
    <property type="entry name" value="Tetratricopeptide repeat domain"/>
    <property type="match status" value="1"/>
</dbReference>
<evidence type="ECO:0000313" key="4">
    <source>
        <dbReference type="EMBL" id="RKT67148.1"/>
    </source>
</evidence>
<dbReference type="Proteomes" id="UP000272729">
    <property type="component" value="Unassembled WGS sequence"/>
</dbReference>
<evidence type="ECO:0000256" key="1">
    <source>
        <dbReference type="ARBA" id="ARBA00023125"/>
    </source>
</evidence>
<accession>A0A495X6M2</accession>
<name>A0A495X6M2_9PSEU</name>
<dbReference type="SMART" id="SM00421">
    <property type="entry name" value="HTH_LUXR"/>
    <property type="match status" value="1"/>
</dbReference>
<gene>
    <name evidence="4" type="ORF">DFJ66_0316</name>
</gene>
<dbReference type="AlphaFoldDB" id="A0A495X6M2"/>
<dbReference type="Gene3D" id="1.10.10.10">
    <property type="entry name" value="Winged helix-like DNA-binding domain superfamily/Winged helix DNA-binding domain"/>
    <property type="match status" value="1"/>
</dbReference>
<dbReference type="PANTHER" id="PTHR43214">
    <property type="entry name" value="TWO-COMPONENT RESPONSE REGULATOR"/>
    <property type="match status" value="1"/>
</dbReference>
<dbReference type="GO" id="GO:0006355">
    <property type="term" value="P:regulation of DNA-templated transcription"/>
    <property type="evidence" value="ECO:0007669"/>
    <property type="project" value="InterPro"/>
</dbReference>